<protein>
    <submittedName>
        <fullName evidence="7">Amino acid ABC transporter substrate-binding protein (PAAT family)</fullName>
    </submittedName>
</protein>
<dbReference type="InterPro" id="IPR018313">
    <property type="entry name" value="SBP_3_CS"/>
</dbReference>
<proteinExistence type="inferred from homology"/>
<dbReference type="InterPro" id="IPR001638">
    <property type="entry name" value="Solute-binding_3/MltF_N"/>
</dbReference>
<evidence type="ECO:0000256" key="2">
    <source>
        <dbReference type="ARBA" id="ARBA00022448"/>
    </source>
</evidence>
<dbReference type="PROSITE" id="PS51257">
    <property type="entry name" value="PROKAR_LIPOPROTEIN"/>
    <property type="match status" value="1"/>
</dbReference>
<dbReference type="GO" id="GO:0006865">
    <property type="term" value="P:amino acid transport"/>
    <property type="evidence" value="ECO:0007669"/>
    <property type="project" value="TreeGrafter"/>
</dbReference>
<feature type="chain" id="PRO_5020791250" evidence="5">
    <location>
        <begin position="22"/>
        <end position="305"/>
    </location>
</feature>
<dbReference type="SMART" id="SM00062">
    <property type="entry name" value="PBPb"/>
    <property type="match status" value="1"/>
</dbReference>
<dbReference type="AlphaFoldDB" id="A0A4R2R6E9"/>
<dbReference type="CDD" id="cd13690">
    <property type="entry name" value="PBP2_GluB"/>
    <property type="match status" value="1"/>
</dbReference>
<keyword evidence="2" id="KW-0813">Transport</keyword>
<dbReference type="RefSeq" id="WP_132876529.1">
    <property type="nucleotide sequence ID" value="NZ_SLXQ01000002.1"/>
</dbReference>
<dbReference type="PANTHER" id="PTHR30085">
    <property type="entry name" value="AMINO ACID ABC TRANSPORTER PERMEASE"/>
    <property type="match status" value="1"/>
</dbReference>
<evidence type="ECO:0000313" key="8">
    <source>
        <dbReference type="Proteomes" id="UP000294911"/>
    </source>
</evidence>
<dbReference type="SUPFAM" id="SSF53850">
    <property type="entry name" value="Periplasmic binding protein-like II"/>
    <property type="match status" value="1"/>
</dbReference>
<feature type="signal peptide" evidence="5">
    <location>
        <begin position="1"/>
        <end position="21"/>
    </location>
</feature>
<dbReference type="Proteomes" id="UP000294911">
    <property type="component" value="Unassembled WGS sequence"/>
</dbReference>
<dbReference type="EMBL" id="SLXQ01000002">
    <property type="protein sequence ID" value="TCP55171.1"/>
    <property type="molecule type" value="Genomic_DNA"/>
</dbReference>
<evidence type="ECO:0000313" key="7">
    <source>
        <dbReference type="EMBL" id="TCP55171.1"/>
    </source>
</evidence>
<evidence type="ECO:0000256" key="4">
    <source>
        <dbReference type="RuleBase" id="RU003744"/>
    </source>
</evidence>
<dbReference type="PANTHER" id="PTHR30085:SF6">
    <property type="entry name" value="ABC TRANSPORTER GLUTAMINE-BINDING PROTEIN GLNH"/>
    <property type="match status" value="1"/>
</dbReference>
<keyword evidence="8" id="KW-1185">Reference proteome</keyword>
<comment type="similarity">
    <text evidence="1 4">Belongs to the bacterial solute-binding protein 3 family.</text>
</comment>
<name>A0A4R2R6E9_9PSEU</name>
<dbReference type="Pfam" id="PF00497">
    <property type="entry name" value="SBP_bac_3"/>
    <property type="match status" value="1"/>
</dbReference>
<dbReference type="GO" id="GO:0005576">
    <property type="term" value="C:extracellular region"/>
    <property type="evidence" value="ECO:0007669"/>
    <property type="project" value="TreeGrafter"/>
</dbReference>
<keyword evidence="3 5" id="KW-0732">Signal</keyword>
<dbReference type="Gene3D" id="3.40.190.10">
    <property type="entry name" value="Periplasmic binding protein-like II"/>
    <property type="match status" value="2"/>
</dbReference>
<dbReference type="InterPro" id="IPR051455">
    <property type="entry name" value="Bact_solute-bind_prot3"/>
</dbReference>
<evidence type="ECO:0000259" key="6">
    <source>
        <dbReference type="SMART" id="SM00062"/>
    </source>
</evidence>
<dbReference type="OrthoDB" id="9807888at2"/>
<sequence>MKVRSLAVGLLVGGLVLSACGKEGDAPEGGGGSAPDEAALPTYEVAQNVEIANSPTFKDMQSRGDNKLVMGVKDDQPGLGYKDPRTNEYSGFDIEIGRMVAAAMGYKANQIEYKPVPSEAREQAIINGDVDFYVGTYTMSDERKQQVGFAGPYFEAGQGLLVRSDEEEIKGKDTLKGKKVCSATGSTPIQNVREQKLTENSNIVEFQGYSQCVDKLLGNEVDAVTTDDAILAGYAAEDPEEMKLVGDTFSEEPYGIGLAKEDKALRDFVNDELETSIEEGTWQEIYDATLGKSGAKAETPKIDRY</sequence>
<evidence type="ECO:0000256" key="1">
    <source>
        <dbReference type="ARBA" id="ARBA00010333"/>
    </source>
</evidence>
<dbReference type="PROSITE" id="PS01039">
    <property type="entry name" value="SBP_BACTERIAL_3"/>
    <property type="match status" value="1"/>
</dbReference>
<evidence type="ECO:0000256" key="5">
    <source>
        <dbReference type="SAM" id="SignalP"/>
    </source>
</evidence>
<evidence type="ECO:0000256" key="3">
    <source>
        <dbReference type="ARBA" id="ARBA00022729"/>
    </source>
</evidence>
<accession>A0A4R2R6E9</accession>
<organism evidence="7 8">
    <name type="scientific">Tamaricihabitans halophyticus</name>
    <dbReference type="NCBI Taxonomy" id="1262583"/>
    <lineage>
        <taxon>Bacteria</taxon>
        <taxon>Bacillati</taxon>
        <taxon>Actinomycetota</taxon>
        <taxon>Actinomycetes</taxon>
        <taxon>Pseudonocardiales</taxon>
        <taxon>Pseudonocardiaceae</taxon>
        <taxon>Tamaricihabitans</taxon>
    </lineage>
</organism>
<dbReference type="GO" id="GO:0030288">
    <property type="term" value="C:outer membrane-bounded periplasmic space"/>
    <property type="evidence" value="ECO:0007669"/>
    <property type="project" value="TreeGrafter"/>
</dbReference>
<reference evidence="7 8" key="1">
    <citation type="submission" date="2019-03" db="EMBL/GenBank/DDBJ databases">
        <title>Genomic Encyclopedia of Type Strains, Phase IV (KMG-IV): sequencing the most valuable type-strain genomes for metagenomic binning, comparative biology and taxonomic classification.</title>
        <authorList>
            <person name="Goeker M."/>
        </authorList>
    </citation>
    <scope>NUCLEOTIDE SEQUENCE [LARGE SCALE GENOMIC DNA]</scope>
    <source>
        <strain evidence="7 8">DSM 45765</strain>
    </source>
</reference>
<gene>
    <name evidence="7" type="ORF">EV191_102383</name>
</gene>
<feature type="domain" description="Solute-binding protein family 3/N-terminal" evidence="6">
    <location>
        <begin position="67"/>
        <end position="293"/>
    </location>
</feature>
<comment type="caution">
    <text evidence="7">The sequence shown here is derived from an EMBL/GenBank/DDBJ whole genome shotgun (WGS) entry which is preliminary data.</text>
</comment>